<feature type="compositionally biased region" description="Basic residues" evidence="2">
    <location>
        <begin position="183"/>
        <end position="196"/>
    </location>
</feature>
<keyword evidence="1" id="KW-0175">Coiled coil</keyword>
<evidence type="ECO:0000256" key="1">
    <source>
        <dbReference type="SAM" id="Coils"/>
    </source>
</evidence>
<feature type="non-terminal residue" evidence="3">
    <location>
        <position position="563"/>
    </location>
</feature>
<protein>
    <submittedName>
        <fullName evidence="3">Uncharacterized protein</fullName>
    </submittedName>
</protein>
<feature type="region of interest" description="Disordered" evidence="2">
    <location>
        <begin position="387"/>
        <end position="417"/>
    </location>
</feature>
<feature type="region of interest" description="Disordered" evidence="2">
    <location>
        <begin position="306"/>
        <end position="374"/>
    </location>
</feature>
<comment type="caution">
    <text evidence="3">The sequence shown here is derived from an EMBL/GenBank/DDBJ whole genome shotgun (WGS) entry which is preliminary data.</text>
</comment>
<dbReference type="Proteomes" id="UP000094527">
    <property type="component" value="Unassembled WGS sequence"/>
</dbReference>
<feature type="compositionally biased region" description="Basic and acidic residues" evidence="2">
    <location>
        <begin position="249"/>
        <end position="267"/>
    </location>
</feature>
<evidence type="ECO:0000313" key="3">
    <source>
        <dbReference type="EMBL" id="ODM97695.1"/>
    </source>
</evidence>
<feature type="compositionally biased region" description="Polar residues" evidence="2">
    <location>
        <begin position="335"/>
        <end position="348"/>
    </location>
</feature>
<feature type="region of interest" description="Disordered" evidence="2">
    <location>
        <begin position="125"/>
        <end position="163"/>
    </location>
</feature>
<feature type="compositionally biased region" description="Basic and acidic residues" evidence="2">
    <location>
        <begin position="306"/>
        <end position="316"/>
    </location>
</feature>
<reference evidence="3 4" key="1">
    <citation type="journal article" date="2016" name="Genome Biol. Evol.">
        <title>Gene Family Evolution Reflects Adaptation to Soil Environmental Stressors in the Genome of the Collembolan Orchesella cincta.</title>
        <authorList>
            <person name="Faddeeva-Vakhrusheva A."/>
            <person name="Derks M.F."/>
            <person name="Anvar S.Y."/>
            <person name="Agamennone V."/>
            <person name="Suring W."/>
            <person name="Smit S."/>
            <person name="van Straalen N.M."/>
            <person name="Roelofs D."/>
        </authorList>
    </citation>
    <scope>NUCLEOTIDE SEQUENCE [LARGE SCALE GENOMIC DNA]</scope>
    <source>
        <tissue evidence="3">Mixed pool</tissue>
    </source>
</reference>
<dbReference type="EMBL" id="LJIJ01000419">
    <property type="protein sequence ID" value="ODM97695.1"/>
    <property type="molecule type" value="Genomic_DNA"/>
</dbReference>
<feature type="compositionally biased region" description="Basic and acidic residues" evidence="2">
    <location>
        <begin position="144"/>
        <end position="154"/>
    </location>
</feature>
<organism evidence="3 4">
    <name type="scientific">Orchesella cincta</name>
    <name type="common">Springtail</name>
    <name type="synonym">Podura cincta</name>
    <dbReference type="NCBI Taxonomy" id="48709"/>
    <lineage>
        <taxon>Eukaryota</taxon>
        <taxon>Metazoa</taxon>
        <taxon>Ecdysozoa</taxon>
        <taxon>Arthropoda</taxon>
        <taxon>Hexapoda</taxon>
        <taxon>Collembola</taxon>
        <taxon>Entomobryomorpha</taxon>
        <taxon>Entomobryoidea</taxon>
        <taxon>Orchesellidae</taxon>
        <taxon>Orchesellinae</taxon>
        <taxon>Orchesella</taxon>
    </lineage>
</organism>
<feature type="compositionally biased region" description="Basic and acidic residues" evidence="2">
    <location>
        <begin position="349"/>
        <end position="362"/>
    </location>
</feature>
<dbReference type="STRING" id="48709.A0A1D2MYG2"/>
<evidence type="ECO:0000256" key="2">
    <source>
        <dbReference type="SAM" id="MobiDB-lite"/>
    </source>
</evidence>
<accession>A0A1D2MYG2</accession>
<name>A0A1D2MYG2_ORCCI</name>
<feature type="compositionally biased region" description="Basic and acidic residues" evidence="2">
    <location>
        <begin position="285"/>
        <end position="294"/>
    </location>
</feature>
<feature type="coiled-coil region" evidence="1">
    <location>
        <begin position="456"/>
        <end position="483"/>
    </location>
</feature>
<feature type="region of interest" description="Disordered" evidence="2">
    <location>
        <begin position="179"/>
        <end position="294"/>
    </location>
</feature>
<feature type="compositionally biased region" description="Basic and acidic residues" evidence="2">
    <location>
        <begin position="125"/>
        <end position="135"/>
    </location>
</feature>
<proteinExistence type="predicted"/>
<evidence type="ECO:0000313" key="4">
    <source>
        <dbReference type="Proteomes" id="UP000094527"/>
    </source>
</evidence>
<keyword evidence="4" id="KW-1185">Reference proteome</keyword>
<gene>
    <name evidence="3" type="ORF">Ocin01_08984</name>
</gene>
<sequence length="563" mass="62403">MHRDDFEEVDPAVEGVQSYLEMVEARGKMQVKVKPRPVPFEEGAEFKLELNEEQPRSSVVTVEGPSQTITTTIEGDITGVTKMLDKMSMEDFEGLLAKIQAGGKELTPQQEAELIYDEFKDELEQDHRAPKEMAKPRRKKQQKKVRETVIKSEDAPGYQGTENDVDKLLEFIEGNQTKTKITEKRKKTEVKPKKNQKQTLQKAVVASSTGTSVKPKTTAEGGSNARAPEVNPIPVLALNQKQTPQKAEVNVKPESETIIEVKKEGGETKPVNLAVNPSSSPASSKDSKFVDEVKQSVSQIASITKYEDLKSEKGYESDDSYVLASNRKKNRHQCESVSVRPSSSTYQPHQDDSSHAQRRYTDLSKFGGPSRESRGITVTKSYVKIVRNPKKEGAKPRSTSIDSAPVATSKERHSSTPSRLEALDLHFPPLVSPSVEAPPAPKKTKNAEKKLLLKTEESLRMTVKSLVQRVQTLEQNVQGLMQSNKHGMSQKGQVNPQEPVVFCGINFNSAQTLAGRNTGFEFGFGVMKTLKDKGVAENPTTSEMIKRWNVKAATFVPATRAKI</sequence>
<feature type="compositionally biased region" description="Polar residues" evidence="2">
    <location>
        <begin position="197"/>
        <end position="215"/>
    </location>
</feature>
<dbReference type="AlphaFoldDB" id="A0A1D2MYG2"/>